<reference evidence="9 10" key="1">
    <citation type="submission" date="2020-08" db="EMBL/GenBank/DDBJ databases">
        <title>A Genomic Blueprint of the Chicken Gut Microbiome.</title>
        <authorList>
            <person name="Gilroy R."/>
            <person name="Ravi A."/>
            <person name="Getino M."/>
            <person name="Pursley I."/>
            <person name="Horton D.L."/>
            <person name="Alikhan N.-F."/>
            <person name="Baker D."/>
            <person name="Gharbi K."/>
            <person name="Hall N."/>
            <person name="Watson M."/>
            <person name="Adriaenssens E.M."/>
            <person name="Foster-Nyarko E."/>
            <person name="Jarju S."/>
            <person name="Secka A."/>
            <person name="Antonio M."/>
            <person name="Oren A."/>
            <person name="Chaudhuri R."/>
            <person name="La Ragione R.M."/>
            <person name="Hildebrand F."/>
            <person name="Pallen M.J."/>
        </authorList>
    </citation>
    <scope>NUCLEOTIDE SEQUENCE [LARGE SCALE GENOMIC DNA]</scope>
    <source>
        <strain evidence="9 10">N37</strain>
    </source>
</reference>
<evidence type="ECO:0000256" key="5">
    <source>
        <dbReference type="ARBA" id="ARBA00022692"/>
    </source>
</evidence>
<dbReference type="InterPro" id="IPR002549">
    <property type="entry name" value="AI-2E-like"/>
</dbReference>
<comment type="subcellular location">
    <subcellularLocation>
        <location evidence="1">Cell membrane</location>
        <topology evidence="1">Multi-pass membrane protein</topology>
    </subcellularLocation>
</comment>
<comment type="similarity">
    <text evidence="2">Belongs to the autoinducer-2 exporter (AI-2E) (TC 2.A.86) family.</text>
</comment>
<feature type="transmembrane region" description="Helical" evidence="8">
    <location>
        <begin position="7"/>
        <end position="24"/>
    </location>
</feature>
<feature type="transmembrane region" description="Helical" evidence="8">
    <location>
        <begin position="241"/>
        <end position="260"/>
    </location>
</feature>
<keyword evidence="4" id="KW-1003">Cell membrane</keyword>
<dbReference type="Proteomes" id="UP000627166">
    <property type="component" value="Unassembled WGS sequence"/>
</dbReference>
<evidence type="ECO:0000256" key="7">
    <source>
        <dbReference type="ARBA" id="ARBA00023136"/>
    </source>
</evidence>
<evidence type="ECO:0000256" key="3">
    <source>
        <dbReference type="ARBA" id="ARBA00022448"/>
    </source>
</evidence>
<evidence type="ECO:0000256" key="6">
    <source>
        <dbReference type="ARBA" id="ARBA00022989"/>
    </source>
</evidence>
<keyword evidence="6 8" id="KW-1133">Transmembrane helix</keyword>
<dbReference type="PANTHER" id="PTHR21716">
    <property type="entry name" value="TRANSMEMBRANE PROTEIN"/>
    <property type="match status" value="1"/>
</dbReference>
<dbReference type="EMBL" id="JACSQB010000047">
    <property type="protein sequence ID" value="MBD8046682.1"/>
    <property type="molecule type" value="Genomic_DNA"/>
</dbReference>
<sequence length="362" mass="40470">MLKENKTILYLITINLILLMIFLLTKVNFIFIPLISLKDTILIPTILAVFLYYILRPINRFLKSKKLSNGLSTTITIVSVLLLLIGISTYASSTIAKESSSLVTNLTSSVQNLSNKYSYLYPKLNELLRLEELLKKTASFITSSFLDISIGVAGVVGSVSNFFAQLVLIPIIMFYILKDEYKLYNSFVKILPVKSKKIILKIAKEIDTVLKQYITAQMIVAFIIGALMFIGYIIIKMPNAFVLAFFAFITSFIPFLGPVLGVLPALIIALGIGFPMAVKIVILAVIVQQLEGNIITPNITGNQLHMYPLTTIIVITVSVYLGGFFAAFVAVPIYNILKILVKNTYEYYTTCKQRTKERKISN</sequence>
<gene>
    <name evidence="9" type="ORF">H9637_06430</name>
</gene>
<feature type="transmembrane region" description="Helical" evidence="8">
    <location>
        <begin position="307"/>
        <end position="334"/>
    </location>
</feature>
<protein>
    <submittedName>
        <fullName evidence="9">AI-2E family transporter</fullName>
    </submittedName>
</protein>
<evidence type="ECO:0000313" key="10">
    <source>
        <dbReference type="Proteomes" id="UP000627166"/>
    </source>
</evidence>
<dbReference type="Pfam" id="PF01594">
    <property type="entry name" value="AI-2E_transport"/>
    <property type="match status" value="1"/>
</dbReference>
<keyword evidence="3" id="KW-0813">Transport</keyword>
<organism evidence="9 10">
    <name type="scientific">Clostridium faecium</name>
    <dbReference type="NCBI Taxonomy" id="2762223"/>
    <lineage>
        <taxon>Bacteria</taxon>
        <taxon>Bacillati</taxon>
        <taxon>Bacillota</taxon>
        <taxon>Clostridia</taxon>
        <taxon>Eubacteriales</taxon>
        <taxon>Clostridiaceae</taxon>
        <taxon>Clostridium</taxon>
    </lineage>
</organism>
<keyword evidence="10" id="KW-1185">Reference proteome</keyword>
<name>A0ABR8YR00_9CLOT</name>
<comment type="caution">
    <text evidence="9">The sequence shown here is derived from an EMBL/GenBank/DDBJ whole genome shotgun (WGS) entry which is preliminary data.</text>
</comment>
<accession>A0ABR8YR00</accession>
<keyword evidence="5 8" id="KW-0812">Transmembrane</keyword>
<dbReference type="RefSeq" id="WP_191739656.1">
    <property type="nucleotide sequence ID" value="NZ_JACSQB010000047.1"/>
</dbReference>
<feature type="transmembrane region" description="Helical" evidence="8">
    <location>
        <begin position="67"/>
        <end position="91"/>
    </location>
</feature>
<feature type="transmembrane region" description="Helical" evidence="8">
    <location>
        <begin position="267"/>
        <end position="287"/>
    </location>
</feature>
<evidence type="ECO:0000256" key="8">
    <source>
        <dbReference type="SAM" id="Phobius"/>
    </source>
</evidence>
<proteinExistence type="inferred from homology"/>
<evidence type="ECO:0000313" key="9">
    <source>
        <dbReference type="EMBL" id="MBD8046682.1"/>
    </source>
</evidence>
<feature type="transmembrane region" description="Helical" evidence="8">
    <location>
        <begin position="30"/>
        <end position="55"/>
    </location>
</feature>
<evidence type="ECO:0000256" key="4">
    <source>
        <dbReference type="ARBA" id="ARBA00022475"/>
    </source>
</evidence>
<evidence type="ECO:0000256" key="2">
    <source>
        <dbReference type="ARBA" id="ARBA00009773"/>
    </source>
</evidence>
<feature type="transmembrane region" description="Helical" evidence="8">
    <location>
        <begin position="213"/>
        <end position="235"/>
    </location>
</feature>
<feature type="transmembrane region" description="Helical" evidence="8">
    <location>
        <begin position="148"/>
        <end position="177"/>
    </location>
</feature>
<evidence type="ECO:0000256" key="1">
    <source>
        <dbReference type="ARBA" id="ARBA00004651"/>
    </source>
</evidence>
<dbReference type="PANTHER" id="PTHR21716:SF53">
    <property type="entry name" value="PERMEASE PERM-RELATED"/>
    <property type="match status" value="1"/>
</dbReference>
<keyword evidence="7 8" id="KW-0472">Membrane</keyword>